<name>A0AAP0PT34_9MAGN</name>
<feature type="compositionally biased region" description="Basic and acidic residues" evidence="1">
    <location>
        <begin position="132"/>
        <end position="176"/>
    </location>
</feature>
<feature type="compositionally biased region" description="Basic and acidic residues" evidence="1">
    <location>
        <begin position="199"/>
        <end position="230"/>
    </location>
</feature>
<gene>
    <name evidence="2" type="ORF">Syun_010255</name>
</gene>
<comment type="caution">
    <text evidence="2">The sequence shown here is derived from an EMBL/GenBank/DDBJ whole genome shotgun (WGS) entry which is preliminary data.</text>
</comment>
<evidence type="ECO:0000256" key="1">
    <source>
        <dbReference type="SAM" id="MobiDB-lite"/>
    </source>
</evidence>
<sequence length="392" mass="45179">MRRTSNPNHILITRSIDRASMVDSESAPYSSAPAPLSQASLRPVQRTRILGFGKARLLIDRFRSFRFSICYDSFSLLRKGDVRIALILRRRERERSNLLETAKRTQRGPPAREKAASGDRREKAERKRRRAVTGERKAGEREGEAVTGEKKGRAAGEREGRAREKKSGRPARERLKRERRQSGRTGEREGRRERRRSGTVRERRPARERQSGGPGEREAKKQSEAAWTWRERSEAREKAMRVWYFILRVQDFVVIEDCALVSELRFACCNAREVASECIHETTLPRLRVGCMEEYLPAVEDILKVQIVEAISVRRRFIEALTSQFGRLLDVDSMNNRFPEPASEEERKRSGTKFQAALRSLRIASHVIKLCHVMARLSLMPRDVTSSLHSSR</sequence>
<proteinExistence type="predicted"/>
<accession>A0AAP0PT34</accession>
<organism evidence="2 3">
    <name type="scientific">Stephania yunnanensis</name>
    <dbReference type="NCBI Taxonomy" id="152371"/>
    <lineage>
        <taxon>Eukaryota</taxon>
        <taxon>Viridiplantae</taxon>
        <taxon>Streptophyta</taxon>
        <taxon>Embryophyta</taxon>
        <taxon>Tracheophyta</taxon>
        <taxon>Spermatophyta</taxon>
        <taxon>Magnoliopsida</taxon>
        <taxon>Ranunculales</taxon>
        <taxon>Menispermaceae</taxon>
        <taxon>Menispermoideae</taxon>
        <taxon>Cissampelideae</taxon>
        <taxon>Stephania</taxon>
    </lineage>
</organism>
<reference evidence="2 3" key="1">
    <citation type="submission" date="2024-01" db="EMBL/GenBank/DDBJ databases">
        <title>Genome assemblies of Stephania.</title>
        <authorList>
            <person name="Yang L."/>
        </authorList>
    </citation>
    <scope>NUCLEOTIDE SEQUENCE [LARGE SCALE GENOMIC DNA]</scope>
    <source>
        <strain evidence="2">YNDBR</strain>
        <tissue evidence="2">Leaf</tissue>
    </source>
</reference>
<dbReference type="AlphaFoldDB" id="A0AAP0PT34"/>
<protein>
    <submittedName>
        <fullName evidence="2">Uncharacterized protein</fullName>
    </submittedName>
</protein>
<feature type="region of interest" description="Disordered" evidence="1">
    <location>
        <begin position="98"/>
        <end position="230"/>
    </location>
</feature>
<evidence type="ECO:0000313" key="2">
    <source>
        <dbReference type="EMBL" id="KAK9151946.1"/>
    </source>
</evidence>
<evidence type="ECO:0000313" key="3">
    <source>
        <dbReference type="Proteomes" id="UP001420932"/>
    </source>
</evidence>
<keyword evidence="3" id="KW-1185">Reference proteome</keyword>
<dbReference type="Proteomes" id="UP001420932">
    <property type="component" value="Unassembled WGS sequence"/>
</dbReference>
<feature type="compositionally biased region" description="Basic and acidic residues" evidence="1">
    <location>
        <begin position="110"/>
        <end position="125"/>
    </location>
</feature>
<dbReference type="EMBL" id="JBBNAF010000004">
    <property type="protein sequence ID" value="KAK9151946.1"/>
    <property type="molecule type" value="Genomic_DNA"/>
</dbReference>